<evidence type="ECO:0000313" key="1">
    <source>
        <dbReference type="EMBL" id="PJE77830.1"/>
    </source>
</evidence>
<name>A0A2H9T3N6_9ZZZZ</name>
<reference evidence="1" key="1">
    <citation type="journal article" date="2017" name="Appl. Environ. Microbiol.">
        <title>Molecular characterization of an Endozoicomonas-like organism causing infection in king scallop Pecten maximus L.</title>
        <authorList>
            <person name="Cano I."/>
            <person name="van Aerle R."/>
            <person name="Ross S."/>
            <person name="Verner-Jeffreys D.W."/>
            <person name="Paley R.K."/>
            <person name="Rimmer G."/>
            <person name="Ryder D."/>
            <person name="Hooper P."/>
            <person name="Stone D."/>
            <person name="Feist S.W."/>
        </authorList>
    </citation>
    <scope>NUCLEOTIDE SEQUENCE</scope>
</reference>
<dbReference type="AlphaFoldDB" id="A0A2H9T3N6"/>
<proteinExistence type="predicted"/>
<dbReference type="EMBL" id="NSIT01000355">
    <property type="protein sequence ID" value="PJE77830.1"/>
    <property type="molecule type" value="Genomic_DNA"/>
</dbReference>
<sequence length="81" mass="9319">MNINITYEFSMLGTWKPWLPISPWRGFQSTVHTHTCKPTSAIQSHTEGYRIPHFRFSETNKVTINLENSTKLADVPGIRNS</sequence>
<organism evidence="1">
    <name type="scientific">invertebrate metagenome</name>
    <dbReference type="NCBI Taxonomy" id="1711999"/>
    <lineage>
        <taxon>unclassified sequences</taxon>
        <taxon>metagenomes</taxon>
        <taxon>organismal metagenomes</taxon>
    </lineage>
</organism>
<protein>
    <submittedName>
        <fullName evidence="1">Uncharacterized protein</fullName>
    </submittedName>
</protein>
<gene>
    <name evidence="1" type="ORF">CI610_03240</name>
</gene>
<accession>A0A2H9T3N6</accession>
<comment type="caution">
    <text evidence="1">The sequence shown here is derived from an EMBL/GenBank/DDBJ whole genome shotgun (WGS) entry which is preliminary data.</text>
</comment>